<dbReference type="Pfam" id="PF13103">
    <property type="entry name" value="TonB_2"/>
    <property type="match status" value="1"/>
</dbReference>
<feature type="region of interest" description="Disordered" evidence="5">
    <location>
        <begin position="67"/>
        <end position="89"/>
    </location>
</feature>
<protein>
    <submittedName>
        <fullName evidence="7">TonB family C-terminal domain-containing protein</fullName>
    </submittedName>
</protein>
<evidence type="ECO:0000256" key="5">
    <source>
        <dbReference type="SAM" id="MobiDB-lite"/>
    </source>
</evidence>
<proteinExistence type="predicted"/>
<evidence type="ECO:0000256" key="4">
    <source>
        <dbReference type="ARBA" id="ARBA00023136"/>
    </source>
</evidence>
<name>A0A1I4TE99_9BACT</name>
<dbReference type="AlphaFoldDB" id="A0A1I4TE99"/>
<keyword evidence="2 6" id="KW-0812">Transmembrane</keyword>
<evidence type="ECO:0000256" key="6">
    <source>
        <dbReference type="SAM" id="Phobius"/>
    </source>
</evidence>
<dbReference type="SUPFAM" id="SSF74653">
    <property type="entry name" value="TolA/TonB C-terminal domain"/>
    <property type="match status" value="1"/>
</dbReference>
<feature type="compositionally biased region" description="Low complexity" evidence="5">
    <location>
        <begin position="74"/>
        <end position="84"/>
    </location>
</feature>
<dbReference type="NCBIfam" id="TIGR01352">
    <property type="entry name" value="tonB_Cterm"/>
    <property type="match status" value="1"/>
</dbReference>
<dbReference type="GO" id="GO:0016020">
    <property type="term" value="C:membrane"/>
    <property type="evidence" value="ECO:0007669"/>
    <property type="project" value="UniProtKB-SubCell"/>
</dbReference>
<evidence type="ECO:0000256" key="2">
    <source>
        <dbReference type="ARBA" id="ARBA00022692"/>
    </source>
</evidence>
<evidence type="ECO:0000313" key="7">
    <source>
        <dbReference type="EMBL" id="SFM75098.1"/>
    </source>
</evidence>
<organism evidence="7 8">
    <name type="scientific">Thermodesulforhabdus norvegica</name>
    <dbReference type="NCBI Taxonomy" id="39841"/>
    <lineage>
        <taxon>Bacteria</taxon>
        <taxon>Pseudomonadati</taxon>
        <taxon>Thermodesulfobacteriota</taxon>
        <taxon>Syntrophobacteria</taxon>
        <taxon>Syntrophobacterales</taxon>
        <taxon>Thermodesulforhabdaceae</taxon>
        <taxon>Thermodesulforhabdus</taxon>
    </lineage>
</organism>
<keyword evidence="3 6" id="KW-1133">Transmembrane helix</keyword>
<keyword evidence="4 6" id="KW-0472">Membrane</keyword>
<evidence type="ECO:0000256" key="3">
    <source>
        <dbReference type="ARBA" id="ARBA00022989"/>
    </source>
</evidence>
<dbReference type="STRING" id="39841.SAMN05660836_01373"/>
<gene>
    <name evidence="7" type="ORF">SAMN05660836_01373</name>
</gene>
<feature type="transmembrane region" description="Helical" evidence="6">
    <location>
        <begin position="20"/>
        <end position="39"/>
    </location>
</feature>
<keyword evidence="8" id="KW-1185">Reference proteome</keyword>
<reference evidence="7 8" key="1">
    <citation type="submission" date="2016-10" db="EMBL/GenBank/DDBJ databases">
        <authorList>
            <person name="de Groot N.N."/>
        </authorList>
    </citation>
    <scope>NUCLEOTIDE SEQUENCE [LARGE SCALE GENOMIC DNA]</scope>
    <source>
        <strain evidence="7 8">DSM 9990</strain>
    </source>
</reference>
<accession>A0A1I4TE99</accession>
<sequence length="267" mass="29987">MRRSVFGSNGETREYAKGVGISALIHMSLVVILLWMPFVNRTESRQYISNVYRVHLISAKEVDRGKAVSKVKTSRTASTTRSPAPRQPVQPLYPVQKIDIPDTKTEGVPGLALKPLEPAPELEPQAKKPSQKIASWEKLIPVIPVKKSGEETAENRKTERTVEEGDAEYGLARRLYYSEVWRAIQKQWALPVEFLGRGDLEAVIVIKVRRDGKILSMRFEKKSGNSLFDDSAWKAVKKADPLPPFPRIYSPPAEEIGIRFRPELAGG</sequence>
<dbReference type="InterPro" id="IPR006260">
    <property type="entry name" value="TonB/TolA_C"/>
</dbReference>
<evidence type="ECO:0000256" key="1">
    <source>
        <dbReference type="ARBA" id="ARBA00004167"/>
    </source>
</evidence>
<comment type="subcellular location">
    <subcellularLocation>
        <location evidence="1">Membrane</location>
        <topology evidence="1">Single-pass membrane protein</topology>
    </subcellularLocation>
</comment>
<dbReference type="Gene3D" id="3.30.1150.10">
    <property type="match status" value="1"/>
</dbReference>
<dbReference type="OrthoDB" id="5432798at2"/>
<dbReference type="EMBL" id="FOUU01000003">
    <property type="protein sequence ID" value="SFM75098.1"/>
    <property type="molecule type" value="Genomic_DNA"/>
</dbReference>
<evidence type="ECO:0000313" key="8">
    <source>
        <dbReference type="Proteomes" id="UP000199611"/>
    </source>
</evidence>
<dbReference type="Proteomes" id="UP000199611">
    <property type="component" value="Unassembled WGS sequence"/>
</dbReference>
<dbReference type="RefSeq" id="WP_093394505.1">
    <property type="nucleotide sequence ID" value="NZ_FOUU01000003.1"/>
</dbReference>